<dbReference type="Proteomes" id="UP000593966">
    <property type="component" value="Chromosome"/>
</dbReference>
<dbReference type="InterPro" id="IPR016181">
    <property type="entry name" value="Acyl_CoA_acyltransferase"/>
</dbReference>
<dbReference type="PROSITE" id="PS51186">
    <property type="entry name" value="GNAT"/>
    <property type="match status" value="1"/>
</dbReference>
<evidence type="ECO:0000313" key="3">
    <source>
        <dbReference type="Proteomes" id="UP000593966"/>
    </source>
</evidence>
<dbReference type="GO" id="GO:0016747">
    <property type="term" value="F:acyltransferase activity, transferring groups other than amino-acyl groups"/>
    <property type="evidence" value="ECO:0007669"/>
    <property type="project" value="InterPro"/>
</dbReference>
<reference evidence="2 3" key="1">
    <citation type="submission" date="2020-02" db="EMBL/GenBank/DDBJ databases">
        <title>Tigecycline-resistant Acinetobacter species from pigs and migratory birds.</title>
        <authorList>
            <person name="Chen C."/>
            <person name="Sun J."/>
            <person name="Liao X.-P."/>
            <person name="Liu Y.-H."/>
        </authorList>
    </citation>
    <scope>NUCLEOTIDE SEQUENCE [LARGE SCALE GENOMIC DNA]</scope>
    <source>
        <strain evidence="2 3">YH12207_T</strain>
    </source>
</reference>
<dbReference type="AlphaFoldDB" id="A0A7S6VYC4"/>
<accession>A0A7S6VYC4</accession>
<dbReference type="SUPFAM" id="SSF55729">
    <property type="entry name" value="Acyl-CoA N-acyltransferases (Nat)"/>
    <property type="match status" value="1"/>
</dbReference>
<dbReference type="CDD" id="cd04301">
    <property type="entry name" value="NAT_SF"/>
    <property type="match status" value="1"/>
</dbReference>
<organism evidence="2 3">
    <name type="scientific">Acinetobacter piscicola</name>
    <dbReference type="NCBI Taxonomy" id="2006115"/>
    <lineage>
        <taxon>Bacteria</taxon>
        <taxon>Pseudomonadati</taxon>
        <taxon>Pseudomonadota</taxon>
        <taxon>Gammaproteobacteria</taxon>
        <taxon>Moraxellales</taxon>
        <taxon>Moraxellaceae</taxon>
        <taxon>Acinetobacter</taxon>
    </lineage>
</organism>
<protein>
    <submittedName>
        <fullName evidence="2">GNAT family N-acetyltransferase</fullName>
    </submittedName>
</protein>
<dbReference type="Gene3D" id="3.40.630.30">
    <property type="match status" value="1"/>
</dbReference>
<name>A0A7S6VYC4_9GAMM</name>
<dbReference type="InterPro" id="IPR000182">
    <property type="entry name" value="GNAT_dom"/>
</dbReference>
<feature type="domain" description="N-acetyltransferase" evidence="1">
    <location>
        <begin position="1"/>
        <end position="110"/>
    </location>
</feature>
<keyword evidence="2" id="KW-0808">Transferase</keyword>
<evidence type="ECO:0000313" key="2">
    <source>
        <dbReference type="EMBL" id="QOW47189.1"/>
    </source>
</evidence>
<evidence type="ECO:0000259" key="1">
    <source>
        <dbReference type="PROSITE" id="PS51186"/>
    </source>
</evidence>
<keyword evidence="3" id="KW-1185">Reference proteome</keyword>
<gene>
    <name evidence="2" type="ORF">G0028_15600</name>
</gene>
<proteinExistence type="predicted"/>
<dbReference type="EMBL" id="CP048659">
    <property type="protein sequence ID" value="QOW47189.1"/>
    <property type="molecule type" value="Genomic_DNA"/>
</dbReference>
<sequence>MIRQEVLDSRTVEGCKQLWQKLIVDQQHRITVYEKDDVIFGFLDGYLNPEQTIAEIRAFYLLKEIHGQGIGRAMFEQFYQSLQPDQYSILRLGVLNKNLSRYFYEKMGGI</sequence>
<dbReference type="Pfam" id="PF00583">
    <property type="entry name" value="Acetyltransf_1"/>
    <property type="match status" value="1"/>
</dbReference>